<keyword evidence="4" id="KW-0547">Nucleotide-binding</keyword>
<dbReference type="Proteomes" id="UP000533080">
    <property type="component" value="Unassembled WGS sequence"/>
</dbReference>
<dbReference type="Pfam" id="PF13245">
    <property type="entry name" value="AAA_19"/>
    <property type="match status" value="1"/>
</dbReference>
<dbReference type="GO" id="GO:0005524">
    <property type="term" value="F:ATP binding"/>
    <property type="evidence" value="ECO:0007669"/>
    <property type="project" value="UniProtKB-KW"/>
</dbReference>
<dbReference type="InterPro" id="IPR011528">
    <property type="entry name" value="NERD"/>
</dbReference>
<dbReference type="GO" id="GO:0003677">
    <property type="term" value="F:DNA binding"/>
    <property type="evidence" value="ECO:0007669"/>
    <property type="project" value="InterPro"/>
</dbReference>
<evidence type="ECO:0000313" key="5">
    <source>
        <dbReference type="Proteomes" id="UP000533080"/>
    </source>
</evidence>
<dbReference type="AlphaFoldDB" id="A0A7Y4IKD2"/>
<evidence type="ECO:0000313" key="4">
    <source>
        <dbReference type="EMBL" id="NOJ80769.1"/>
    </source>
</evidence>
<dbReference type="SUPFAM" id="SSF52540">
    <property type="entry name" value="P-loop containing nucleoside triphosphate hydrolases"/>
    <property type="match status" value="1"/>
</dbReference>
<dbReference type="GO" id="GO:0000725">
    <property type="term" value="P:recombinational repair"/>
    <property type="evidence" value="ECO:0007669"/>
    <property type="project" value="TreeGrafter"/>
</dbReference>
<feature type="domain" description="UvrD-like helicase C-terminal" evidence="3">
    <location>
        <begin position="514"/>
        <end position="560"/>
    </location>
</feature>
<sequence length="573" mass="63350">MAQMFPSLTDLELKELAKKSSAEIDVYRAFRDQTPAEWLVLHGLSLISRTPGAPPRDAEADFVVFEPKRGFVVVEVKGGGVSRDARGRWSSTGRNGTYKIKDPVQQAKANKHQVLDSLKSAKTWGPSGAPMLLMGHAALFPDTFTTSSFVAPDRPQEILGAGSDVKRLQAWVDGVFRYWATNNASWKPLGQLGMGVVRAVFCSQVTVQASLSLAIEREQRRQVELTQRQALTLQNLRYRRRAAIAGAAGTGKTLIALQHARAIAAQGRRTLLVCYSRALADFLGREAGGVANLEVMDFHQLCDRRVKHVKRTKGIDLLAMAKEKLPMGDEYNVQLPYALALSTEHDPQRYQAILVDEGQDFGDEYWLPVELLLASQEDTQLYVFYDPNQAIYKLAKDLSNLGLGPPLLLTENCRNTRPVHEAAYRYYQGDDVAPPEVEGEPITQLSADGLKAQAKCIQTIVSNLLQQGGLKPDEIVVLVAGERKDGHFRALHDCGDPGGACWSFEVLWRPGCVLVDTARRFKGLEATAVILWCAEEVDATIERELLYVAFTRARNRLWVVGTAARIAKVLRGG</sequence>
<dbReference type="EMBL" id="JABFNT010000066">
    <property type="protein sequence ID" value="NOJ80769.1"/>
    <property type="molecule type" value="Genomic_DNA"/>
</dbReference>
<dbReference type="InterPro" id="IPR027785">
    <property type="entry name" value="UvrD-like_helicase_C"/>
</dbReference>
<feature type="domain" description="NERD" evidence="2">
    <location>
        <begin position="20"/>
        <end position="118"/>
    </location>
</feature>
<dbReference type="Pfam" id="PF08378">
    <property type="entry name" value="NERD"/>
    <property type="match status" value="1"/>
</dbReference>
<comment type="caution">
    <text evidence="4">The sequence shown here is derived from an EMBL/GenBank/DDBJ whole genome shotgun (WGS) entry which is preliminary data.</text>
</comment>
<gene>
    <name evidence="4" type="ORF">HNV28_20980</name>
</gene>
<name>A0A7Y4IKD2_MYXXA</name>
<reference evidence="4 5" key="1">
    <citation type="submission" date="2020-05" db="EMBL/GenBank/DDBJ databases">
        <authorList>
            <person name="Whitworth D."/>
        </authorList>
    </citation>
    <scope>NUCLEOTIDE SEQUENCE [LARGE SCALE GENOMIC DNA]</scope>
    <source>
        <strain evidence="4 5">AM005</strain>
    </source>
</reference>
<dbReference type="GO" id="GO:0043138">
    <property type="term" value="F:3'-5' DNA helicase activity"/>
    <property type="evidence" value="ECO:0007669"/>
    <property type="project" value="TreeGrafter"/>
</dbReference>
<proteinExistence type="predicted"/>
<dbReference type="InterPro" id="IPR027417">
    <property type="entry name" value="P-loop_NTPase"/>
</dbReference>
<dbReference type="InterPro" id="IPR000212">
    <property type="entry name" value="DNA_helicase_UvrD/REP"/>
</dbReference>
<dbReference type="Gene3D" id="3.40.50.300">
    <property type="entry name" value="P-loop containing nucleotide triphosphate hydrolases"/>
    <property type="match status" value="2"/>
</dbReference>
<keyword evidence="4" id="KW-0067">ATP-binding</keyword>
<dbReference type="PANTHER" id="PTHR11070:SF2">
    <property type="entry name" value="ATP-DEPENDENT DNA HELICASE SRS2"/>
    <property type="match status" value="1"/>
</dbReference>
<dbReference type="GO" id="GO:0033202">
    <property type="term" value="C:DNA helicase complex"/>
    <property type="evidence" value="ECO:0007669"/>
    <property type="project" value="TreeGrafter"/>
</dbReference>
<dbReference type="RefSeq" id="WP_171442902.1">
    <property type="nucleotide sequence ID" value="NZ_JABFNS010000004.1"/>
</dbReference>
<protein>
    <recommendedName>
        <fullName evidence="1">DNA 3'-5' helicase II</fullName>
    </recommendedName>
</protein>
<evidence type="ECO:0000259" key="2">
    <source>
        <dbReference type="Pfam" id="PF08378"/>
    </source>
</evidence>
<dbReference type="GO" id="GO:0005829">
    <property type="term" value="C:cytosol"/>
    <property type="evidence" value="ECO:0007669"/>
    <property type="project" value="TreeGrafter"/>
</dbReference>
<organism evidence="4 5">
    <name type="scientific">Myxococcus xanthus</name>
    <dbReference type="NCBI Taxonomy" id="34"/>
    <lineage>
        <taxon>Bacteria</taxon>
        <taxon>Pseudomonadati</taxon>
        <taxon>Myxococcota</taxon>
        <taxon>Myxococcia</taxon>
        <taxon>Myxococcales</taxon>
        <taxon>Cystobacterineae</taxon>
        <taxon>Myxococcaceae</taxon>
        <taxon>Myxococcus</taxon>
    </lineage>
</organism>
<evidence type="ECO:0000259" key="3">
    <source>
        <dbReference type="Pfam" id="PF13538"/>
    </source>
</evidence>
<dbReference type="Pfam" id="PF13538">
    <property type="entry name" value="UvrD_C_2"/>
    <property type="match status" value="1"/>
</dbReference>
<accession>A0A7Y4IKD2</accession>
<evidence type="ECO:0000256" key="1">
    <source>
        <dbReference type="ARBA" id="ARBA00034923"/>
    </source>
</evidence>
<dbReference type="PANTHER" id="PTHR11070">
    <property type="entry name" value="UVRD / RECB / PCRA DNA HELICASE FAMILY MEMBER"/>
    <property type="match status" value="1"/>
</dbReference>